<proteinExistence type="predicted"/>
<keyword evidence="1" id="KW-0472">Membrane</keyword>
<keyword evidence="1" id="KW-1133">Transmembrane helix</keyword>
<dbReference type="RefSeq" id="WP_231820828.1">
    <property type="nucleotide sequence ID" value="NZ_CP082781.1"/>
</dbReference>
<feature type="transmembrane region" description="Helical" evidence="1">
    <location>
        <begin position="356"/>
        <end position="375"/>
    </location>
</feature>
<feature type="transmembrane region" description="Helical" evidence="1">
    <location>
        <begin position="293"/>
        <end position="316"/>
    </location>
</feature>
<keyword evidence="1" id="KW-0812">Transmembrane</keyword>
<name>A0ABY3RUH7_9MICO</name>
<dbReference type="EMBL" id="CP082781">
    <property type="protein sequence ID" value="UGS27477.1"/>
    <property type="molecule type" value="Genomic_DNA"/>
</dbReference>
<feature type="transmembrane region" description="Helical" evidence="1">
    <location>
        <begin position="224"/>
        <end position="244"/>
    </location>
</feature>
<dbReference type="Pfam" id="PF06772">
    <property type="entry name" value="LtrA"/>
    <property type="match status" value="1"/>
</dbReference>
<feature type="transmembrane region" description="Helical" evidence="1">
    <location>
        <begin position="159"/>
        <end position="179"/>
    </location>
</feature>
<dbReference type="InterPro" id="IPR010640">
    <property type="entry name" value="Low_temperature_requirement_A"/>
</dbReference>
<evidence type="ECO:0000313" key="3">
    <source>
        <dbReference type="Proteomes" id="UP001199642"/>
    </source>
</evidence>
<protein>
    <submittedName>
        <fullName evidence="2">Low temperature requirement protein A</fullName>
    </submittedName>
</protein>
<feature type="transmembrane region" description="Helical" evidence="1">
    <location>
        <begin position="185"/>
        <end position="204"/>
    </location>
</feature>
<feature type="transmembrane region" description="Helical" evidence="1">
    <location>
        <begin position="128"/>
        <end position="147"/>
    </location>
</feature>
<feature type="transmembrane region" description="Helical" evidence="1">
    <location>
        <begin position="59"/>
        <end position="80"/>
    </location>
</feature>
<feature type="transmembrane region" description="Helical" evidence="1">
    <location>
        <begin position="328"/>
        <end position="349"/>
    </location>
</feature>
<keyword evidence="3" id="KW-1185">Reference proteome</keyword>
<evidence type="ECO:0000256" key="1">
    <source>
        <dbReference type="SAM" id="Phobius"/>
    </source>
</evidence>
<organism evidence="2 3">
    <name type="scientific">Microbacterium resistens</name>
    <dbReference type="NCBI Taxonomy" id="156977"/>
    <lineage>
        <taxon>Bacteria</taxon>
        <taxon>Bacillati</taxon>
        <taxon>Actinomycetota</taxon>
        <taxon>Actinomycetes</taxon>
        <taxon>Micrococcales</taxon>
        <taxon>Microbacteriaceae</taxon>
        <taxon>Microbacterium</taxon>
    </lineage>
</organism>
<feature type="transmembrane region" description="Helical" evidence="1">
    <location>
        <begin position="92"/>
        <end position="116"/>
    </location>
</feature>
<gene>
    <name evidence="2" type="ORF">K8F61_04565</name>
</gene>
<feature type="transmembrane region" description="Helical" evidence="1">
    <location>
        <begin position="381"/>
        <end position="399"/>
    </location>
</feature>
<feature type="transmembrane region" description="Helical" evidence="1">
    <location>
        <begin position="250"/>
        <end position="272"/>
    </location>
</feature>
<dbReference type="PANTHER" id="PTHR36840:SF1">
    <property type="entry name" value="BLL5714 PROTEIN"/>
    <property type="match status" value="1"/>
</dbReference>
<dbReference type="Proteomes" id="UP001199642">
    <property type="component" value="Chromosome"/>
</dbReference>
<evidence type="ECO:0000313" key="2">
    <source>
        <dbReference type="EMBL" id="UGS27477.1"/>
    </source>
</evidence>
<reference evidence="2 3" key="1">
    <citation type="submission" date="2023-01" db="EMBL/GenBank/DDBJ databases">
        <title>Characterization of estradiol degrading bacteria Microbacterium sp. MZT7 and reveal degrading genes through genome analysis.</title>
        <authorList>
            <person name="Hao P."/>
            <person name="Gao Y."/>
        </authorList>
    </citation>
    <scope>NUCLEOTIDE SEQUENCE [LARGE SCALE GENOMIC DNA]</scope>
    <source>
        <strain evidence="2 3">MZT7</strain>
    </source>
</reference>
<accession>A0ABY3RUH7</accession>
<dbReference type="PANTHER" id="PTHR36840">
    <property type="entry name" value="BLL5714 PROTEIN"/>
    <property type="match status" value="1"/>
</dbReference>
<sequence length="421" mass="45195">MSSTTPTGREHRLRRMIGRDPEEAHRAASPLELLYDLTLVVAFSQAGTQMAHLLEVGHFGAAVGAFAFAMFAICWAWINYTWLSSAFDNDDVFFRLATMVQMMGVLIMALGMPALFHSIDEGVHVDNAIVVAGYVVMRLSTLALWLRAAAHNPGLRRTALTYSALIAVAQVYWIVLIFINPPMGVTIALTLVVAVFEMAIPVIAERLKGATPWHPHHIAERYSLLVIIALGEVVLGTILAISAVVEDQGWTVEAALVAFGGTALAFALWWVYFTMPSGEVLARHRERGFAWGYGHIVLFGAIAAAGAGLHVAAFVIEDKAHIDHAAAILTLVIPVAVFTTALFVLYSVLLRQVDTLHLWLFVGALAALAVAVAAVAGGASFGTGILLTVLAPVVVIVGYETVGHRHQAEAVARIVEAPRAS</sequence>